<name>A0A835LST1_9MAGN</name>
<evidence type="ECO:0000313" key="9">
    <source>
        <dbReference type="Proteomes" id="UP000631114"/>
    </source>
</evidence>
<feature type="domain" description="Mon2/Sec7/BIG1-like dimerisation and cyclophilin-binding" evidence="7">
    <location>
        <begin position="132"/>
        <end position="205"/>
    </location>
</feature>
<feature type="domain" description="Mon2/Sec7/BIG1-like HUS" evidence="5">
    <location>
        <begin position="270"/>
        <end position="412"/>
    </location>
</feature>
<protein>
    <recommendedName>
        <fullName evidence="10">Protein MON2 homolog</fullName>
    </recommendedName>
</protein>
<dbReference type="OrthoDB" id="294853at2759"/>
<feature type="domain" description="Mon2/Sec7/BIG1-like HDS" evidence="4">
    <location>
        <begin position="854"/>
        <end position="929"/>
    </location>
</feature>
<accession>A0A835LST1</accession>
<feature type="domain" description="Mon2 C-terminal" evidence="6">
    <location>
        <begin position="1409"/>
        <end position="1707"/>
    </location>
</feature>
<evidence type="ECO:0000259" key="5">
    <source>
        <dbReference type="Pfam" id="PF12783"/>
    </source>
</evidence>
<keyword evidence="9" id="KW-1185">Reference proteome</keyword>
<sequence>MAFMTVLESDLRALSAEARRRYPAIKDGAEHAILKLRLMTSPDEISHNEDVLRVFLMACEVKTVKLSVIGLSCMQKLISHDAVQPTALKEILHTLKDTRHLQAQQRVLIACNVIESGVGTCSTRPAIRCKMSHAEIADETVQLKTLQTILIIFQSRLHPENEENTSQALGICLRLLENNRSSDNVHNTAAATFRQAVALIFDHVISAESLPAGKMSSSSHVSRSSSVSGDVNRSINRSERTDRSLESEFVSGGSSLKRESLTKVGKLGVRLLEDLTALAAGGSAIWLRVSSLQRTFALDILEFILSNYVAIFRTLASYQQILRHQICSLLMTSLRTNVELDGEVGEPSFRRLVLRSVAHVIRLYSSSLVTECEVFLSMLTRVTTLDLPLWHRILVLEVLRVMFSVPTMYMSLLVKLLNPGFCVEVRTLRLLFQTFDMNPKNTNVVEGMVKALARVVSYLQVADSSEESLAAVAGMFSSKAKGIEWSLDNDASNAAVMVASEAHAITLAVEGLLGVIFTVATLTDEVVDTGELESPICDSDELVKCTGQTALLCITMVDSMWLTILDALSLILMRSQGEAIILEILKGYQAFTQACGVLHSVEPLNSFLASLCKFTISMPIEVERKSNTLQSPGSKRAEFVVEQRDSIVLTPKNVQALRTLFNIAHRLHNVLGPSWILVLETLAALDRVIHSPHATTQEVSAAVPKLTRESSGQYSDFNILSSLNSQLFESSGLMHISAVKSLLTALRQLSSQCIPGNSSGFGQASSQHIGSIGFSVDRMLSILVNNVHRVEPLWDQVVGHLLEVVLQLAENPSSHLRSMALEALDQSISTVLGSPKSEGFRLHQLVNQEMETTDTELRSFECAIISPLKILYFSTQYLDVRAGSLKIMLHVLERYGEKLYNSWPEILEMLRSVADATEKDIISLGFQSIRVIMNDGLSSIPAHCLDVCIEVTGAYSAQKTELNISLTAISLLWTTTDFIAKGLVQGHVDENETEIKNVQCTPPLKGEKIEGIHHADENVHGKVPFVDTVDRDKLLFSVFSLLQELGSDVRPEVRNSAIRTLFQTLGSNGHKLSKSMWEDCLWNYVFPTLDRVSLMASTSSKDEWQGKELGMRGGKAVHMLIHHSRNTAQKQWDETLVLVLGGITRVLRSFFPFLQSLSNFWTGWESLLLFVRKSILNGSKEVALAAINCLQTTALSHSLKGNLPMPYFKSVLDAYEFVLQQSVDASGSTAIKVKQEIVHGIGELYVQAQTMFDSGMYMQLLEILHLAVKQSRSAGDSSEVDIELLPPVQRTMLEVLPQLCPAEHLSSLWSNFLRKLLHFLPRPELPLQDKEVETDQLSGKDCKPENVKRFSILLKFPIFLPCPTETKKLKSNSPNGVALKSKNKSEEPGSNFDVATAEHTESWLSSHLLGEKVVPMLVDLFQSAPAVEKYNIFPEVIQGLGRCMSTRRDNPDGALWRLAVEGFNNILIDNVTRINADCIPDLNVARPTRTRFWKEVADVYEVFLMGSCGRPIPSKVLSSAMLKTNESLEMTILDVLGDKILKTQSDAPDDILQRLVSTLDRCASRTCCLPVETVGLLPSHCSRFSLSCLEKLFSLCSYTCETSDWNSTRSKVSKISIMILMSRCEYIVNKFLVDENDSGQQLLPIVRIEEIIYVLQELARLVLHSETASVLPLHPYLKEGLGKKEEQDKRAHLIVLYPSFCELVVSREARVRELVQVLLRLIGTELGLQKFSVTS</sequence>
<keyword evidence="1" id="KW-0813">Transport</keyword>
<reference evidence="8 9" key="1">
    <citation type="submission" date="2020-10" db="EMBL/GenBank/DDBJ databases">
        <title>The Coptis chinensis genome and diversification of protoberbering-type alkaloids.</title>
        <authorList>
            <person name="Wang B."/>
            <person name="Shu S."/>
            <person name="Song C."/>
            <person name="Liu Y."/>
        </authorList>
    </citation>
    <scope>NUCLEOTIDE SEQUENCE [LARGE SCALE GENOMIC DNA]</scope>
    <source>
        <strain evidence="8">HL-2020</strain>
        <tissue evidence="8">Leaf</tissue>
    </source>
</reference>
<dbReference type="GO" id="GO:0015031">
    <property type="term" value="P:protein transport"/>
    <property type="evidence" value="ECO:0007669"/>
    <property type="project" value="UniProtKB-KW"/>
</dbReference>
<dbReference type="InterPro" id="IPR016024">
    <property type="entry name" value="ARM-type_fold"/>
</dbReference>
<dbReference type="Pfam" id="PF09324">
    <property type="entry name" value="Sec7-like_HDS"/>
    <property type="match status" value="1"/>
</dbReference>
<dbReference type="EMBL" id="JADFTS010000005">
    <property type="protein sequence ID" value="KAF9606220.1"/>
    <property type="molecule type" value="Genomic_DNA"/>
</dbReference>
<evidence type="ECO:0000313" key="8">
    <source>
        <dbReference type="EMBL" id="KAF9606220.1"/>
    </source>
</evidence>
<dbReference type="PANTHER" id="PTHR34199">
    <property type="entry name" value="NUMOD3 MOTIF FAMILY PROTEIN, EXPRESSED"/>
    <property type="match status" value="1"/>
</dbReference>
<feature type="domain" description="Mon2 C-terminal" evidence="6">
    <location>
        <begin position="935"/>
        <end position="1219"/>
    </location>
</feature>
<comment type="caution">
    <text evidence="8">The sequence shown here is derived from an EMBL/GenBank/DDBJ whole genome shotgun (WGS) entry which is preliminary data.</text>
</comment>
<keyword evidence="2" id="KW-0653">Protein transport</keyword>
<dbReference type="InterPro" id="IPR032817">
    <property type="entry name" value="Mon2_C"/>
</dbReference>
<feature type="region of interest" description="Disordered" evidence="3">
    <location>
        <begin position="213"/>
        <end position="239"/>
    </location>
</feature>
<feature type="compositionally biased region" description="Low complexity" evidence="3">
    <location>
        <begin position="216"/>
        <end position="228"/>
    </location>
</feature>
<organism evidence="8 9">
    <name type="scientific">Coptis chinensis</name>
    <dbReference type="NCBI Taxonomy" id="261450"/>
    <lineage>
        <taxon>Eukaryota</taxon>
        <taxon>Viridiplantae</taxon>
        <taxon>Streptophyta</taxon>
        <taxon>Embryophyta</taxon>
        <taxon>Tracheophyta</taxon>
        <taxon>Spermatophyta</taxon>
        <taxon>Magnoliopsida</taxon>
        <taxon>Ranunculales</taxon>
        <taxon>Ranunculaceae</taxon>
        <taxon>Coptidoideae</taxon>
        <taxon>Coptis</taxon>
    </lineage>
</organism>
<proteinExistence type="predicted"/>
<evidence type="ECO:0000256" key="1">
    <source>
        <dbReference type="ARBA" id="ARBA00022448"/>
    </source>
</evidence>
<evidence type="ECO:0000259" key="6">
    <source>
        <dbReference type="Pfam" id="PF16206"/>
    </source>
</evidence>
<evidence type="ECO:0000259" key="4">
    <source>
        <dbReference type="Pfam" id="PF09324"/>
    </source>
</evidence>
<dbReference type="InterPro" id="IPR015403">
    <property type="entry name" value="Mon2/Sec7/BIG1-like_HDS"/>
</dbReference>
<dbReference type="Proteomes" id="UP000631114">
    <property type="component" value="Unassembled WGS sequence"/>
</dbReference>
<dbReference type="Pfam" id="PF12783">
    <property type="entry name" value="Sec7-like_HUS"/>
    <property type="match status" value="1"/>
</dbReference>
<feature type="region of interest" description="Disordered" evidence="3">
    <location>
        <begin position="1369"/>
        <end position="1391"/>
    </location>
</feature>
<dbReference type="InterPro" id="IPR032629">
    <property type="entry name" value="DCB_dom"/>
</dbReference>
<evidence type="ECO:0000259" key="7">
    <source>
        <dbReference type="Pfam" id="PF16213"/>
    </source>
</evidence>
<gene>
    <name evidence="8" type="ORF">IFM89_023803</name>
</gene>
<dbReference type="SUPFAM" id="SSF48371">
    <property type="entry name" value="ARM repeat"/>
    <property type="match status" value="1"/>
</dbReference>
<dbReference type="PANTHER" id="PTHR34199:SF4">
    <property type="entry name" value="ARM REPEAT SUPERFAMILY PROTEIN"/>
    <property type="match status" value="1"/>
</dbReference>
<dbReference type="InterPro" id="IPR032691">
    <property type="entry name" value="Mon2/Sec7/BIG1-like_HUS"/>
</dbReference>
<dbReference type="Pfam" id="PF16206">
    <property type="entry name" value="Mon2_C"/>
    <property type="match status" value="2"/>
</dbReference>
<evidence type="ECO:0000256" key="3">
    <source>
        <dbReference type="SAM" id="MobiDB-lite"/>
    </source>
</evidence>
<feature type="domain" description="Mon2/Sec7/BIG1-like dimerisation and cyclophilin-binding" evidence="7">
    <location>
        <begin position="3"/>
        <end position="104"/>
    </location>
</feature>
<evidence type="ECO:0008006" key="10">
    <source>
        <dbReference type="Google" id="ProtNLM"/>
    </source>
</evidence>
<evidence type="ECO:0000256" key="2">
    <source>
        <dbReference type="ARBA" id="ARBA00022927"/>
    </source>
</evidence>
<dbReference type="Pfam" id="PF16213">
    <property type="entry name" value="DCB"/>
    <property type="match status" value="2"/>
</dbReference>